<evidence type="ECO:0000256" key="1">
    <source>
        <dbReference type="SAM" id="MobiDB-lite"/>
    </source>
</evidence>
<dbReference type="PROSITE" id="PS51257">
    <property type="entry name" value="PROKAR_LIPOPROTEIN"/>
    <property type="match status" value="1"/>
</dbReference>
<gene>
    <name evidence="2" type="ORF">LZ495_02110</name>
</gene>
<proteinExistence type="predicted"/>
<protein>
    <recommendedName>
        <fullName evidence="4">Lipoprotein</fullName>
    </recommendedName>
</protein>
<accession>A0AA41TYC5</accession>
<dbReference type="EMBL" id="JAKFHA010000001">
    <property type="protein sequence ID" value="MCF2526020.1"/>
    <property type="molecule type" value="Genomic_DNA"/>
</dbReference>
<feature type="region of interest" description="Disordered" evidence="1">
    <location>
        <begin position="35"/>
        <end position="63"/>
    </location>
</feature>
<keyword evidence="3" id="KW-1185">Reference proteome</keyword>
<dbReference type="Proteomes" id="UP001165378">
    <property type="component" value="Unassembled WGS sequence"/>
</dbReference>
<evidence type="ECO:0000313" key="3">
    <source>
        <dbReference type="Proteomes" id="UP001165378"/>
    </source>
</evidence>
<evidence type="ECO:0000313" key="2">
    <source>
        <dbReference type="EMBL" id="MCF2526020.1"/>
    </source>
</evidence>
<organism evidence="2 3">
    <name type="scientific">Yinghuangia soli</name>
    <dbReference type="NCBI Taxonomy" id="2908204"/>
    <lineage>
        <taxon>Bacteria</taxon>
        <taxon>Bacillati</taxon>
        <taxon>Actinomycetota</taxon>
        <taxon>Actinomycetes</taxon>
        <taxon>Kitasatosporales</taxon>
        <taxon>Streptomycetaceae</taxon>
        <taxon>Yinghuangia</taxon>
    </lineage>
</organism>
<name>A0AA41TYC5_9ACTN</name>
<reference evidence="2" key="1">
    <citation type="submission" date="2022-01" db="EMBL/GenBank/DDBJ databases">
        <title>Genome-Based Taxonomic Classification of the Phylum Actinobacteria.</title>
        <authorList>
            <person name="Gao Y."/>
        </authorList>
    </citation>
    <scope>NUCLEOTIDE SEQUENCE</scope>
    <source>
        <strain evidence="2">KLBMP 8922</strain>
    </source>
</reference>
<comment type="caution">
    <text evidence="2">The sequence shown here is derived from an EMBL/GenBank/DDBJ whole genome shotgun (WGS) entry which is preliminary data.</text>
</comment>
<feature type="compositionally biased region" description="Low complexity" evidence="1">
    <location>
        <begin position="36"/>
        <end position="55"/>
    </location>
</feature>
<dbReference type="AlphaFoldDB" id="A0AA41TYC5"/>
<sequence>MRRGVSVGLALAGLLSVLTGCSRFENRNDAFPDRWPTATAPVTAPAPGRGTTPPVSGAPGGGVRPDALDAAELLRRARLAVADLQGLRIRIGPDARSGISLVDAGYNPRENTYTAIVVSGRFTRDIVRIGPDAWVSASMAYWMDLGWPESDAQQLGDRYVAATVDPNFDAFEVLLEQSVPEFVLTSWDGRPEKVTVQAEGQGPVTALKGRAQGGELTVHLTGEAILPSRAIFTGSRERSIEYSELGIPQPVLAPLNPVFPTR</sequence>
<evidence type="ECO:0008006" key="4">
    <source>
        <dbReference type="Google" id="ProtNLM"/>
    </source>
</evidence>
<dbReference type="RefSeq" id="WP_235050083.1">
    <property type="nucleotide sequence ID" value="NZ_JAKFHA010000001.1"/>
</dbReference>